<dbReference type="STRING" id="771875.Ferpe_0741"/>
<dbReference type="GO" id="GO:0031419">
    <property type="term" value="F:cobalamin binding"/>
    <property type="evidence" value="ECO:0007669"/>
    <property type="project" value="UniProtKB-KW"/>
</dbReference>
<keyword evidence="7" id="KW-1185">Reference proteome</keyword>
<evidence type="ECO:0000313" key="6">
    <source>
        <dbReference type="EMBL" id="AFG34861.1"/>
    </source>
</evidence>
<keyword evidence="3" id="KW-0413">Isomerase</keyword>
<dbReference type="KEGG" id="fpe:Ferpe_0741"/>
<organism evidence="6 7">
    <name type="scientific">Fervidobacterium pennivorans (strain DSM 9078 / Ven5)</name>
    <dbReference type="NCBI Taxonomy" id="771875"/>
    <lineage>
        <taxon>Bacteria</taxon>
        <taxon>Thermotogati</taxon>
        <taxon>Thermotogota</taxon>
        <taxon>Thermotogae</taxon>
        <taxon>Thermotogales</taxon>
        <taxon>Fervidobacteriaceae</taxon>
        <taxon>Fervidobacterium</taxon>
    </lineage>
</organism>
<dbReference type="SUPFAM" id="SSF51703">
    <property type="entry name" value="Cobalamin (vitamin B12)-dependent enzymes"/>
    <property type="match status" value="1"/>
</dbReference>
<accession>H9UBG8</accession>
<proteinExistence type="predicted"/>
<evidence type="ECO:0000313" key="7">
    <source>
        <dbReference type="Proteomes" id="UP000007384"/>
    </source>
</evidence>
<dbReference type="SUPFAM" id="SSF52242">
    <property type="entry name" value="Cobalamin (vitamin B12)-binding domain"/>
    <property type="match status" value="1"/>
</dbReference>
<comment type="cofactor">
    <cofactor evidence="1">
        <name>adenosylcob(III)alamin</name>
        <dbReference type="ChEBI" id="CHEBI:18408"/>
    </cofactor>
</comment>
<keyword evidence="4" id="KW-0170">Cobalt</keyword>
<dbReference type="CDD" id="cd02065">
    <property type="entry name" value="B12-binding_like"/>
    <property type="match status" value="1"/>
</dbReference>
<dbReference type="Gene3D" id="3.20.20.240">
    <property type="entry name" value="Methylmalonyl-CoA mutase"/>
    <property type="match status" value="1"/>
</dbReference>
<dbReference type="GO" id="GO:0016853">
    <property type="term" value="F:isomerase activity"/>
    <property type="evidence" value="ECO:0007669"/>
    <property type="project" value="UniProtKB-KW"/>
</dbReference>
<evidence type="ECO:0000256" key="2">
    <source>
        <dbReference type="ARBA" id="ARBA00022628"/>
    </source>
</evidence>
<dbReference type="AlphaFoldDB" id="H9UBG8"/>
<dbReference type="Gene3D" id="3.40.50.280">
    <property type="entry name" value="Cobalamin-binding domain"/>
    <property type="match status" value="1"/>
</dbReference>
<sequence length="551" mass="62496">MRILGAAIGSCVHNAGLFNFLRLAEDNGYETIYLGSAVPLEVLVKAIEEENPDIVALSYRLGAEPLRKLLRKLEKMLKKRKLLDKLYIFGGAYETGKVAKEFRFIKHVFDGTEELEDVVMFLRGTVRAEFLDVTYPQTLSERVKFKAPFPLIRHHIGLQTLEETEEEIRKLAESGQLDIISIAPDQNCQQYFFEPEKMDPAQDGAGGVPIRKREDFVRLYEASRRGNYPLVRCYSGTTHLLEFSKLLKETINNAWAAIPLMWYSDLDRRSDRPLREAIKENMKAIRWNAKHGVPVEINDPHQWALRYAHDAVEVAMTYITAFVAKKLGVRDYVQQFMLETPNGYSPKGDLAKNLAKRELIEPLQDENFKIYRMIRTGLMSMPSDPHAAMAQLSVSMYYGWALEPHIVHVVAYSEAIQRATAKEIIESVKMAKRAISLAMRGTPDPLADRWVRREKNRIMQEAMAIIEAIKELKGGSEDALADPDTLYEAVRLGILDAPALKSFSVAKGEVKVKIIDGIARSVDEFGRPLPEEVRLENILSEVADVENSDSI</sequence>
<gene>
    <name evidence="6" type="ordered locus">Ferpe_0741</name>
</gene>
<dbReference type="HOGENOM" id="CLU_495139_0_0_0"/>
<protein>
    <submittedName>
        <fullName evidence="6">Cobalamin binding protein</fullName>
    </submittedName>
</protein>
<dbReference type="PATRIC" id="fig|771875.3.peg.760"/>
<reference evidence="6" key="1">
    <citation type="submission" date="2012-03" db="EMBL/GenBank/DDBJ databases">
        <title>Complete sequence of Fervidobacterium pennivorans DSM 9078.</title>
        <authorList>
            <consortium name="US DOE Joint Genome Institute"/>
            <person name="Lucas S."/>
            <person name="Han J."/>
            <person name="Lapidus A."/>
            <person name="Cheng J.-F."/>
            <person name="Goodwin L."/>
            <person name="Pitluck S."/>
            <person name="Peters L."/>
            <person name="Ovchinnikova G."/>
            <person name="Lu M."/>
            <person name="Detter J.C."/>
            <person name="Han C."/>
            <person name="Tapia R."/>
            <person name="Land M."/>
            <person name="Hauser L."/>
            <person name="Kyrpides N."/>
            <person name="Ivanova N."/>
            <person name="Pagani I."/>
            <person name="Noll K.M."/>
            <person name="Woyke T."/>
        </authorList>
    </citation>
    <scope>NUCLEOTIDE SEQUENCE</scope>
    <source>
        <strain evidence="6">DSM 9078</strain>
    </source>
</reference>
<dbReference type="PROSITE" id="PS51332">
    <property type="entry name" value="B12_BINDING"/>
    <property type="match status" value="1"/>
</dbReference>
<dbReference type="InterPro" id="IPR036724">
    <property type="entry name" value="Cobalamin-bd_sf"/>
</dbReference>
<dbReference type="Proteomes" id="UP000007384">
    <property type="component" value="Chromosome"/>
</dbReference>
<evidence type="ECO:0000259" key="5">
    <source>
        <dbReference type="PROSITE" id="PS51332"/>
    </source>
</evidence>
<dbReference type="GO" id="GO:0046872">
    <property type="term" value="F:metal ion binding"/>
    <property type="evidence" value="ECO:0007669"/>
    <property type="project" value="InterPro"/>
</dbReference>
<dbReference type="RefSeq" id="WP_014451305.1">
    <property type="nucleotide sequence ID" value="NC_017095.1"/>
</dbReference>
<evidence type="ECO:0000256" key="4">
    <source>
        <dbReference type="ARBA" id="ARBA00023285"/>
    </source>
</evidence>
<dbReference type="OrthoDB" id="5756833at2"/>
<dbReference type="EMBL" id="CP003260">
    <property type="protein sequence ID" value="AFG34861.1"/>
    <property type="molecule type" value="Genomic_DNA"/>
</dbReference>
<name>H9UBG8_FERPD</name>
<dbReference type="Pfam" id="PF02310">
    <property type="entry name" value="B12-binding"/>
    <property type="match status" value="1"/>
</dbReference>
<keyword evidence="2" id="KW-0846">Cobalamin</keyword>
<dbReference type="InterPro" id="IPR006158">
    <property type="entry name" value="Cobalamin-bd"/>
</dbReference>
<dbReference type="eggNOG" id="COG5012">
    <property type="taxonomic scope" value="Bacteria"/>
</dbReference>
<dbReference type="InterPro" id="IPR016176">
    <property type="entry name" value="Cbl-dep_enz_cat"/>
</dbReference>
<evidence type="ECO:0000256" key="1">
    <source>
        <dbReference type="ARBA" id="ARBA00001922"/>
    </source>
</evidence>
<feature type="domain" description="B12-binding" evidence="5">
    <location>
        <begin position="1"/>
        <end position="129"/>
    </location>
</feature>
<evidence type="ECO:0000256" key="3">
    <source>
        <dbReference type="ARBA" id="ARBA00023235"/>
    </source>
</evidence>